<name>A0AAE3KM08_9CYAN</name>
<protein>
    <submittedName>
        <fullName evidence="1">Uncharacterized protein</fullName>
    </submittedName>
</protein>
<accession>A0AAE3KM08</accession>
<dbReference type="AlphaFoldDB" id="A0AAE3KM08"/>
<keyword evidence="2" id="KW-1185">Reference proteome</keyword>
<proteinExistence type="predicted"/>
<evidence type="ECO:0000313" key="2">
    <source>
        <dbReference type="Proteomes" id="UP001204953"/>
    </source>
</evidence>
<dbReference type="EMBL" id="JAMZMM010000090">
    <property type="protein sequence ID" value="MCP2729060.1"/>
    <property type="molecule type" value="Genomic_DNA"/>
</dbReference>
<sequence>MIPNITPLELTSMGSTDGFAIWRVRNLNYVNMNFTWQVYETGQKGKGIALARYDVFFKTILTDGSNTTRILVNGMQHNIRRASLSQDCYCTIEPLPEPLTAWRYFSQEISNRSDTRESAQVW</sequence>
<gene>
    <name evidence="1" type="ORF">NJ959_11385</name>
</gene>
<dbReference type="Proteomes" id="UP001204953">
    <property type="component" value="Unassembled WGS sequence"/>
</dbReference>
<reference evidence="1" key="1">
    <citation type="submission" date="2022-06" db="EMBL/GenBank/DDBJ databases">
        <title>New cyanobacteria of genus Symplocastrum in benthos of Lake Baikal.</title>
        <authorList>
            <person name="Sorokovikova E."/>
            <person name="Tikhonova I."/>
            <person name="Krasnopeev A."/>
            <person name="Evseev P."/>
            <person name="Gladkikh A."/>
            <person name="Belykh O."/>
        </authorList>
    </citation>
    <scope>NUCLEOTIDE SEQUENCE</scope>
    <source>
        <strain evidence="1">BBK-W-15</strain>
    </source>
</reference>
<comment type="caution">
    <text evidence="1">The sequence shown here is derived from an EMBL/GenBank/DDBJ whole genome shotgun (WGS) entry which is preliminary data.</text>
</comment>
<organism evidence="1 2">
    <name type="scientific">Limnofasciculus baicalensis BBK-W-15</name>
    <dbReference type="NCBI Taxonomy" id="2699891"/>
    <lineage>
        <taxon>Bacteria</taxon>
        <taxon>Bacillati</taxon>
        <taxon>Cyanobacteriota</taxon>
        <taxon>Cyanophyceae</taxon>
        <taxon>Coleofasciculales</taxon>
        <taxon>Coleofasciculaceae</taxon>
        <taxon>Limnofasciculus</taxon>
        <taxon>Limnofasciculus baicalensis</taxon>
    </lineage>
</organism>
<evidence type="ECO:0000313" key="1">
    <source>
        <dbReference type="EMBL" id="MCP2729060.1"/>
    </source>
</evidence>
<dbReference type="RefSeq" id="WP_254011850.1">
    <property type="nucleotide sequence ID" value="NZ_JAMZMM010000090.1"/>
</dbReference>